<keyword evidence="13 17" id="KW-0830">Ubiquinone</keyword>
<evidence type="ECO:0000256" key="15">
    <source>
        <dbReference type="ARBA" id="ARBA00023136"/>
    </source>
</evidence>
<evidence type="ECO:0000256" key="12">
    <source>
        <dbReference type="ARBA" id="ARBA00023027"/>
    </source>
</evidence>
<dbReference type="GO" id="GO:0031966">
    <property type="term" value="C:mitochondrial membrane"/>
    <property type="evidence" value="ECO:0007669"/>
    <property type="project" value="UniProtKB-SubCell"/>
</dbReference>
<feature type="transmembrane region" description="Helical" evidence="17">
    <location>
        <begin position="215"/>
        <end position="238"/>
    </location>
</feature>
<comment type="function">
    <text evidence="1">Core subunit of the mitochondrial membrane respiratory chain NADH dehydrogenase (Complex I) that is believed to belong to the minimal assembly required for catalysis. Complex I functions in the transfer of electrons from NADH to the respiratory chain. The immediate electron acceptor for the enzyme is believed to be ubiquinone.</text>
</comment>
<keyword evidence="12 17" id="KW-0520">NAD</keyword>
<dbReference type="EC" id="7.1.1.2" evidence="4 17"/>
<dbReference type="GO" id="GO:0008137">
    <property type="term" value="F:NADH dehydrogenase (ubiquinone) activity"/>
    <property type="evidence" value="ECO:0007669"/>
    <property type="project" value="UniProtKB-UniRule"/>
</dbReference>
<evidence type="ECO:0000256" key="2">
    <source>
        <dbReference type="ARBA" id="ARBA00004225"/>
    </source>
</evidence>
<feature type="transmembrane region" description="Helical" evidence="17">
    <location>
        <begin position="149"/>
        <end position="175"/>
    </location>
</feature>
<evidence type="ECO:0000256" key="3">
    <source>
        <dbReference type="ARBA" id="ARBA00009025"/>
    </source>
</evidence>
<evidence type="ECO:0000256" key="13">
    <source>
        <dbReference type="ARBA" id="ARBA00023075"/>
    </source>
</evidence>
<evidence type="ECO:0000256" key="5">
    <source>
        <dbReference type="ARBA" id="ARBA00021006"/>
    </source>
</evidence>
<dbReference type="InterPro" id="IPR003918">
    <property type="entry name" value="NADH_UbQ_OxRdtase"/>
</dbReference>
<feature type="domain" description="NADH:quinone oxidoreductase/Mrp antiporter transmembrane" evidence="18">
    <location>
        <begin position="76"/>
        <end position="359"/>
    </location>
</feature>
<protein>
    <recommendedName>
        <fullName evidence="5 17">NADH-ubiquinone oxidoreductase chain 4</fullName>
        <ecNumber evidence="4 17">7.1.1.2</ecNumber>
    </recommendedName>
</protein>
<accession>A0A0S3PNF2</accession>
<keyword evidence="11 17" id="KW-1133">Transmembrane helix</keyword>
<feature type="transmembrane region" description="Helical" evidence="17">
    <location>
        <begin position="182"/>
        <end position="203"/>
    </location>
</feature>
<dbReference type="GO" id="GO:0003954">
    <property type="term" value="F:NADH dehydrogenase activity"/>
    <property type="evidence" value="ECO:0007669"/>
    <property type="project" value="TreeGrafter"/>
</dbReference>
<evidence type="ECO:0000313" key="19">
    <source>
        <dbReference type="EMBL" id="BAT57241.1"/>
    </source>
</evidence>
<evidence type="ECO:0000256" key="4">
    <source>
        <dbReference type="ARBA" id="ARBA00012944"/>
    </source>
</evidence>
<evidence type="ECO:0000256" key="16">
    <source>
        <dbReference type="ARBA" id="ARBA00049551"/>
    </source>
</evidence>
<evidence type="ECO:0000256" key="10">
    <source>
        <dbReference type="ARBA" id="ARBA00022982"/>
    </source>
</evidence>
<dbReference type="GO" id="GO:0015990">
    <property type="term" value="P:electron transport coupled proton transport"/>
    <property type="evidence" value="ECO:0007669"/>
    <property type="project" value="TreeGrafter"/>
</dbReference>
<feature type="transmembrane region" description="Helical" evidence="17">
    <location>
        <begin position="348"/>
        <end position="373"/>
    </location>
</feature>
<evidence type="ECO:0000256" key="11">
    <source>
        <dbReference type="ARBA" id="ARBA00022989"/>
    </source>
</evidence>
<feature type="transmembrane region" description="Helical" evidence="17">
    <location>
        <begin position="394"/>
        <end position="414"/>
    </location>
</feature>
<keyword evidence="6 17" id="KW-0813">Transport</keyword>
<evidence type="ECO:0000256" key="7">
    <source>
        <dbReference type="ARBA" id="ARBA00022660"/>
    </source>
</evidence>
<proteinExistence type="inferred from homology"/>
<feature type="transmembrane region" description="Helical" evidence="17">
    <location>
        <begin position="79"/>
        <end position="101"/>
    </location>
</feature>
<keyword evidence="8 17" id="KW-0812">Transmembrane</keyword>
<organism evidence="19">
    <name type="scientific">Fabaeformiscandona kushiroensis</name>
    <dbReference type="NCBI Taxonomy" id="1564202"/>
    <lineage>
        <taxon>Eukaryota</taxon>
        <taxon>Metazoa</taxon>
        <taxon>Ecdysozoa</taxon>
        <taxon>Arthropoda</taxon>
        <taxon>Crustacea</taxon>
        <taxon>Oligostraca</taxon>
        <taxon>Ostracoda</taxon>
        <taxon>Podocopa</taxon>
        <taxon>Podocopida</taxon>
        <taxon>Cypridocopina</taxon>
        <taxon>Cypridoidea</taxon>
        <taxon>Candonidae</taxon>
        <taxon>Fabaeformiscandona</taxon>
    </lineage>
</organism>
<evidence type="ECO:0000256" key="8">
    <source>
        <dbReference type="ARBA" id="ARBA00022692"/>
    </source>
</evidence>
<reference evidence="19" key="1">
    <citation type="journal article" date="2015" name="Biodivers Data J">
        <title>Description of a species of Fabaeformiscandona (Ostracoda, Crustacea) from Kushiro Marsh, Hokkaido, Japan, with the nearly complete mitochondrial genomic sequence.</title>
        <authorList>
            <person name="Hiruta S.F."/>
            <person name="Hiruta S."/>
        </authorList>
    </citation>
    <scope>NUCLEOTIDE SEQUENCE</scope>
</reference>
<evidence type="ECO:0000256" key="17">
    <source>
        <dbReference type="RuleBase" id="RU003297"/>
    </source>
</evidence>
<feature type="transmembrane region" description="Helical" evidence="17">
    <location>
        <begin position="108"/>
        <end position="129"/>
    </location>
</feature>
<comment type="function">
    <text evidence="17">Core subunit of the mitochondrial membrane respiratory chain NADH dehydrogenase (Complex I) which catalyzes electron transfer from NADH through the respiratory chain, using ubiquinone as an electron acceptor. Essential for the catalytic activity and assembly of complex I.</text>
</comment>
<keyword evidence="15 17" id="KW-0472">Membrane</keyword>
<keyword evidence="7 17" id="KW-0679">Respiratory chain</keyword>
<dbReference type="GO" id="GO:0048039">
    <property type="term" value="F:ubiquinone binding"/>
    <property type="evidence" value="ECO:0007669"/>
    <property type="project" value="TreeGrafter"/>
</dbReference>
<comment type="catalytic activity">
    <reaction evidence="16 17">
        <text>a ubiquinone + NADH + 5 H(+)(in) = a ubiquinol + NAD(+) + 4 H(+)(out)</text>
        <dbReference type="Rhea" id="RHEA:29091"/>
        <dbReference type="Rhea" id="RHEA-COMP:9565"/>
        <dbReference type="Rhea" id="RHEA-COMP:9566"/>
        <dbReference type="ChEBI" id="CHEBI:15378"/>
        <dbReference type="ChEBI" id="CHEBI:16389"/>
        <dbReference type="ChEBI" id="CHEBI:17976"/>
        <dbReference type="ChEBI" id="CHEBI:57540"/>
        <dbReference type="ChEBI" id="CHEBI:57945"/>
        <dbReference type="EC" id="7.1.1.2"/>
    </reaction>
</comment>
<gene>
    <name evidence="19" type="primary">ND4</name>
</gene>
<dbReference type="PRINTS" id="PR01437">
    <property type="entry name" value="NUOXDRDTASE4"/>
</dbReference>
<keyword evidence="10 17" id="KW-0249">Electron transport</keyword>
<dbReference type="Pfam" id="PF00361">
    <property type="entry name" value="Proton_antipo_M"/>
    <property type="match status" value="1"/>
</dbReference>
<comment type="similarity">
    <text evidence="3 17">Belongs to the complex I subunit 4 family.</text>
</comment>
<feature type="transmembrane region" description="Helical" evidence="17">
    <location>
        <begin position="25"/>
        <end position="48"/>
    </location>
</feature>
<evidence type="ECO:0000256" key="9">
    <source>
        <dbReference type="ARBA" id="ARBA00022967"/>
    </source>
</evidence>
<dbReference type="InterPro" id="IPR001750">
    <property type="entry name" value="ND/Mrp_TM"/>
</dbReference>
<feature type="transmembrane region" description="Helical" evidence="17">
    <location>
        <begin position="270"/>
        <end position="291"/>
    </location>
</feature>
<feature type="transmembrane region" description="Helical" evidence="17">
    <location>
        <begin position="55"/>
        <end position="73"/>
    </location>
</feature>
<keyword evidence="9" id="KW-1278">Translocase</keyword>
<feature type="transmembrane region" description="Helical" evidence="17">
    <location>
        <begin position="303"/>
        <end position="328"/>
    </location>
</feature>
<dbReference type="EMBL" id="AP014656">
    <property type="protein sequence ID" value="BAT57241.1"/>
    <property type="molecule type" value="Genomic_DNA"/>
</dbReference>
<comment type="subcellular location">
    <subcellularLocation>
        <location evidence="2 17">Mitochondrion membrane</location>
        <topology evidence="2 17">Multi-pass membrane protein</topology>
    </subcellularLocation>
</comment>
<evidence type="ECO:0000259" key="18">
    <source>
        <dbReference type="Pfam" id="PF00361"/>
    </source>
</evidence>
<evidence type="ECO:0000256" key="6">
    <source>
        <dbReference type="ARBA" id="ARBA00022448"/>
    </source>
</evidence>
<evidence type="ECO:0000256" key="14">
    <source>
        <dbReference type="ARBA" id="ARBA00023128"/>
    </source>
</evidence>
<dbReference type="GO" id="GO:0042773">
    <property type="term" value="P:ATP synthesis coupled electron transport"/>
    <property type="evidence" value="ECO:0007669"/>
    <property type="project" value="InterPro"/>
</dbReference>
<name>A0A0S3PNF2_9CRUS</name>
<keyword evidence="14 17" id="KW-0496">Mitochondrion</keyword>
<geneLocation type="mitochondrion" evidence="19"/>
<evidence type="ECO:0000256" key="1">
    <source>
        <dbReference type="ARBA" id="ARBA00003257"/>
    </source>
</evidence>
<dbReference type="PANTHER" id="PTHR43507">
    <property type="entry name" value="NADH-UBIQUINONE OXIDOREDUCTASE CHAIN 4"/>
    <property type="match status" value="1"/>
</dbReference>
<sequence>MFLSLSLMVFSQVQFFGEFGQLMDFLTSFLIVLSFLVGGFMMSGSWAVKINQKNSIFYVVVCVFMVLFLMATFSVSNLLYFYVFFEAGLIPIFLLILGWGYQPERLQAGVYMLFYTLFASLPLLAVILLKWDYFNEILWGGTLFLSSGIYTYLIVGAYITAFLVKLPMFCFHLWLPKAHVEAPVAGSMILAGVLLKLGSYGLWRILTSIFSSFYYSFSEILAIFGLVGGLLMAFVCLVQVDMKALVAYSSVVHMGLLLAGMSTILVSGFVGALCLMVGHGIISSGLFYLVGCSFDRSGSRSLLVGKGLMMIFLAMTIFWFILSIFNFSAPPSVNLLGEIFLTVSLLKWSTGTFIFLIMMNFMSMAYGFYLYSFSQHGKVTNSLLSSCNIFFREYVVGLLHSLVVILMVLCFWLFCLGSL</sequence>
<dbReference type="PANTHER" id="PTHR43507:SF20">
    <property type="entry name" value="NADH-UBIQUINONE OXIDOREDUCTASE CHAIN 4"/>
    <property type="match status" value="1"/>
</dbReference>
<dbReference type="AlphaFoldDB" id="A0A0S3PNF2"/>
<feature type="transmembrane region" description="Helical" evidence="17">
    <location>
        <begin position="245"/>
        <end position="264"/>
    </location>
</feature>